<dbReference type="Gene3D" id="3.40.50.80">
    <property type="entry name" value="Nucleotide-binding domain of ferredoxin-NADP reductase (FNR) module"/>
    <property type="match status" value="1"/>
</dbReference>
<accession>A0ABS4DV52</accession>
<dbReference type="InterPro" id="IPR039374">
    <property type="entry name" value="SIP_fam"/>
</dbReference>
<comment type="similarity">
    <text evidence="1">Belongs to the SIP oxidoreductase family.</text>
</comment>
<dbReference type="PANTHER" id="PTHR30157:SF0">
    <property type="entry name" value="NADPH-DEPENDENT FERRIC-CHELATE REDUCTASE"/>
    <property type="match status" value="1"/>
</dbReference>
<comment type="caution">
    <text evidence="3">The sequence shown here is derived from an EMBL/GenBank/DDBJ whole genome shotgun (WGS) entry which is preliminary data.</text>
</comment>
<organism evidence="3 4">
    <name type="scientific">Rhizobium halophytocola</name>
    <dbReference type="NCBI Taxonomy" id="735519"/>
    <lineage>
        <taxon>Bacteria</taxon>
        <taxon>Pseudomonadati</taxon>
        <taxon>Pseudomonadota</taxon>
        <taxon>Alphaproteobacteria</taxon>
        <taxon>Hyphomicrobiales</taxon>
        <taxon>Rhizobiaceae</taxon>
        <taxon>Rhizobium/Agrobacterium group</taxon>
        <taxon>Rhizobium</taxon>
    </lineage>
</organism>
<sequence length="280" mass="30853">MTIQQTIATTLPPERMPTRHRHPVRLRQLTVARVETLSRSMLRIVLTGEELEGFASLGFDDHVKMFFPAEGEGEIHLPIVGPNGLEFPEDGPRPTARDFTPRNHDPEAGELAIDFAITHQGPASNWARAARPGDSAWIAGPRGSFVVPLAFDWHLLIADETGLPALARRLEELPEGTRAVALIEIDGQDDRIAIETRADAAIHWVERAPASAAGGQRLAAYLAALELPAGDFFTWIGCESQAAKDLRSLLIAERQANPKWMRASGYWREGAKGVHDHFED</sequence>
<evidence type="ECO:0000313" key="4">
    <source>
        <dbReference type="Proteomes" id="UP000759443"/>
    </source>
</evidence>
<dbReference type="SUPFAM" id="SSF63380">
    <property type="entry name" value="Riboflavin synthase domain-like"/>
    <property type="match status" value="1"/>
</dbReference>
<protein>
    <submittedName>
        <fullName evidence="3">NADPH-dependent ferric siderophore reductase</fullName>
    </submittedName>
</protein>
<dbReference type="InterPro" id="IPR007037">
    <property type="entry name" value="SIP_rossman_dom"/>
</dbReference>
<feature type="domain" description="FAD-binding FR-type" evidence="2">
    <location>
        <begin position="24"/>
        <end position="148"/>
    </location>
</feature>
<dbReference type="PROSITE" id="PS51384">
    <property type="entry name" value="FAD_FR"/>
    <property type="match status" value="1"/>
</dbReference>
<keyword evidence="4" id="KW-1185">Reference proteome</keyword>
<evidence type="ECO:0000313" key="3">
    <source>
        <dbReference type="EMBL" id="MBP1849565.1"/>
    </source>
</evidence>
<dbReference type="PANTHER" id="PTHR30157">
    <property type="entry name" value="FERRIC REDUCTASE, NADPH-DEPENDENT"/>
    <property type="match status" value="1"/>
</dbReference>
<proteinExistence type="inferred from homology"/>
<dbReference type="Proteomes" id="UP000759443">
    <property type="component" value="Unassembled WGS sequence"/>
</dbReference>
<dbReference type="EMBL" id="JAGGJU010000002">
    <property type="protein sequence ID" value="MBP1849565.1"/>
    <property type="molecule type" value="Genomic_DNA"/>
</dbReference>
<name>A0ABS4DV52_9HYPH</name>
<dbReference type="InterPro" id="IPR013113">
    <property type="entry name" value="SIP_FAD-bd"/>
</dbReference>
<dbReference type="Pfam" id="PF08021">
    <property type="entry name" value="FAD_binding_9"/>
    <property type="match status" value="1"/>
</dbReference>
<dbReference type="InterPro" id="IPR039261">
    <property type="entry name" value="FNR_nucleotide-bd"/>
</dbReference>
<dbReference type="RefSeq" id="WP_209942742.1">
    <property type="nucleotide sequence ID" value="NZ_JAGGJU010000002.1"/>
</dbReference>
<dbReference type="Gene3D" id="2.40.30.10">
    <property type="entry name" value="Translation factors"/>
    <property type="match status" value="1"/>
</dbReference>
<gene>
    <name evidence="3" type="ORF">J2Z17_000986</name>
</gene>
<dbReference type="CDD" id="cd06193">
    <property type="entry name" value="siderophore_interacting"/>
    <property type="match status" value="1"/>
</dbReference>
<dbReference type="Pfam" id="PF04954">
    <property type="entry name" value="SIP"/>
    <property type="match status" value="1"/>
</dbReference>
<reference evidence="3 4" key="1">
    <citation type="submission" date="2021-03" db="EMBL/GenBank/DDBJ databases">
        <title>Genomic Encyclopedia of Type Strains, Phase IV (KMG-IV): sequencing the most valuable type-strain genomes for metagenomic binning, comparative biology and taxonomic classification.</title>
        <authorList>
            <person name="Goeker M."/>
        </authorList>
    </citation>
    <scope>NUCLEOTIDE SEQUENCE [LARGE SCALE GENOMIC DNA]</scope>
    <source>
        <strain evidence="3 4">DSM 21600</strain>
    </source>
</reference>
<dbReference type="InterPro" id="IPR017938">
    <property type="entry name" value="Riboflavin_synthase-like_b-brl"/>
</dbReference>
<dbReference type="InterPro" id="IPR017927">
    <property type="entry name" value="FAD-bd_FR_type"/>
</dbReference>
<evidence type="ECO:0000256" key="1">
    <source>
        <dbReference type="ARBA" id="ARBA00035644"/>
    </source>
</evidence>
<evidence type="ECO:0000259" key="2">
    <source>
        <dbReference type="PROSITE" id="PS51384"/>
    </source>
</evidence>